<evidence type="ECO:0000313" key="5">
    <source>
        <dbReference type="EMBL" id="MEB3344383.1"/>
    </source>
</evidence>
<accession>A0ABU5ZQP9</accession>
<organism evidence="5 6">
    <name type="scientific">Aquimarina gracilis</name>
    <dbReference type="NCBI Taxonomy" id="874422"/>
    <lineage>
        <taxon>Bacteria</taxon>
        <taxon>Pseudomonadati</taxon>
        <taxon>Bacteroidota</taxon>
        <taxon>Flavobacteriia</taxon>
        <taxon>Flavobacteriales</taxon>
        <taxon>Flavobacteriaceae</taxon>
        <taxon>Aquimarina</taxon>
    </lineage>
</organism>
<dbReference type="SUPFAM" id="SSF54826">
    <property type="entry name" value="Enolase N-terminal domain-like"/>
    <property type="match status" value="1"/>
</dbReference>
<dbReference type="SUPFAM" id="SSF51604">
    <property type="entry name" value="Enolase C-terminal domain-like"/>
    <property type="match status" value="1"/>
</dbReference>
<feature type="domain" description="Mandelate racemase/muconate lactonizing enzyme C-terminal" evidence="4">
    <location>
        <begin position="189"/>
        <end position="287"/>
    </location>
</feature>
<comment type="caution">
    <text evidence="5">The sequence shown here is derived from an EMBL/GenBank/DDBJ whole genome shotgun (WGS) entry which is preliminary data.</text>
</comment>
<evidence type="ECO:0000259" key="4">
    <source>
        <dbReference type="SMART" id="SM00922"/>
    </source>
</evidence>
<keyword evidence="6" id="KW-1185">Reference proteome</keyword>
<evidence type="ECO:0000313" key="6">
    <source>
        <dbReference type="Proteomes" id="UP001327027"/>
    </source>
</evidence>
<dbReference type="InterPro" id="IPR013342">
    <property type="entry name" value="Mandelate_racemase_C"/>
</dbReference>
<dbReference type="EMBL" id="JAYKLX010000001">
    <property type="protein sequence ID" value="MEB3344383.1"/>
    <property type="molecule type" value="Genomic_DNA"/>
</dbReference>
<dbReference type="PANTHER" id="PTHR13794:SF58">
    <property type="entry name" value="MITOCHONDRIAL ENOLASE SUPERFAMILY MEMBER 1"/>
    <property type="match status" value="1"/>
</dbReference>
<proteinExistence type="predicted"/>
<keyword evidence="3" id="KW-0460">Magnesium</keyword>
<evidence type="ECO:0000256" key="3">
    <source>
        <dbReference type="ARBA" id="ARBA00022842"/>
    </source>
</evidence>
<dbReference type="Pfam" id="PF13378">
    <property type="entry name" value="MR_MLE_C"/>
    <property type="match status" value="1"/>
</dbReference>
<dbReference type="RefSeq" id="WP_324178429.1">
    <property type="nucleotide sequence ID" value="NZ_BAABAW010000016.1"/>
</dbReference>
<name>A0ABU5ZQP9_9FLAO</name>
<dbReference type="InterPro" id="IPR036849">
    <property type="entry name" value="Enolase-like_C_sf"/>
</dbReference>
<dbReference type="Gene3D" id="3.20.20.120">
    <property type="entry name" value="Enolase-like C-terminal domain"/>
    <property type="match status" value="1"/>
</dbReference>
<dbReference type="InterPro" id="IPR029065">
    <property type="entry name" value="Enolase_C-like"/>
</dbReference>
<dbReference type="Proteomes" id="UP001327027">
    <property type="component" value="Unassembled WGS sequence"/>
</dbReference>
<keyword evidence="2" id="KW-0479">Metal-binding</keyword>
<evidence type="ECO:0000256" key="2">
    <source>
        <dbReference type="ARBA" id="ARBA00022723"/>
    </source>
</evidence>
<gene>
    <name evidence="5" type="ORF">U6A24_02870</name>
</gene>
<dbReference type="SFLD" id="SFLDS00001">
    <property type="entry name" value="Enolase"/>
    <property type="match status" value="1"/>
</dbReference>
<dbReference type="CDD" id="cd03316">
    <property type="entry name" value="MR_like"/>
    <property type="match status" value="1"/>
</dbReference>
<protein>
    <submittedName>
        <fullName evidence="5">Mandelate racemase/muconate lactonizing enzyme family protein</fullName>
    </submittedName>
</protein>
<dbReference type="SFLD" id="SFLDG00179">
    <property type="entry name" value="mandelate_racemase"/>
    <property type="match status" value="1"/>
</dbReference>
<dbReference type="Gene3D" id="3.30.390.10">
    <property type="entry name" value="Enolase-like, N-terminal domain"/>
    <property type="match status" value="1"/>
</dbReference>
<comment type="cofactor">
    <cofactor evidence="1">
        <name>Mg(2+)</name>
        <dbReference type="ChEBI" id="CHEBI:18420"/>
    </cofactor>
</comment>
<evidence type="ECO:0000256" key="1">
    <source>
        <dbReference type="ARBA" id="ARBA00001946"/>
    </source>
</evidence>
<dbReference type="InterPro" id="IPR029017">
    <property type="entry name" value="Enolase-like_N"/>
</dbReference>
<dbReference type="PANTHER" id="PTHR13794">
    <property type="entry name" value="ENOLASE SUPERFAMILY, MANDELATE RACEMASE"/>
    <property type="match status" value="1"/>
</dbReference>
<sequence>MKERRDFLKTTTAGLGIFATSPLIAGERYLSQIDTPLKSSAKTALTKITVKDAEIIKLKFDKATPLSWNAIKKSGGKPPSTTFLKITTHQNITGYAIIKGASKDVLSFIKKIKGMNLMNTEQIWDHMFYHNRKPVAKGKEIHAIGSVDLCVWDIVGKALNLPVHKVLGTYREKIPVYAAGGYYADNKGIPELVKEMEEYVKEGYKIVKMKIGYLDAKADAERVKAVVKALGTDARVMVDANNGYRSAYEAIRFGRLVEDLDLYWFEEPVAPDDWRGNAEVREELDIPIVAGENEYTRWGARDLVENHSCDIVNIDTIKGGGLTEMRKIAALCSAYHIPVAPHGYAHMNVHAVASISNALILETYPAKARDFNPSLEAFPIQNGYIDAPSKIGLGMDPDPALIKKYRVS</sequence>
<dbReference type="SMART" id="SM00922">
    <property type="entry name" value="MR_MLE"/>
    <property type="match status" value="1"/>
</dbReference>
<dbReference type="InterPro" id="IPR046945">
    <property type="entry name" value="RHMD-like"/>
</dbReference>
<reference evidence="5 6" key="1">
    <citation type="journal article" date="2013" name="Int. J. Syst. Evol. Microbiol.">
        <title>Aquimarina gracilis sp. nov., isolated from the gut microflora of a mussel, Mytilus coruscus, and emended description of Aquimarina spongiae.</title>
        <authorList>
            <person name="Park S.C."/>
            <person name="Choe H.N."/>
            <person name="Baik K.S."/>
            <person name="Seong C.N."/>
        </authorList>
    </citation>
    <scope>NUCLEOTIDE SEQUENCE [LARGE SCALE GENOMIC DNA]</scope>
    <source>
        <strain evidence="5 6">PSC32</strain>
    </source>
</reference>